<evidence type="ECO:0000259" key="11">
    <source>
        <dbReference type="Pfam" id="PF00924"/>
    </source>
</evidence>
<dbReference type="Proteomes" id="UP000076023">
    <property type="component" value="Unassembled WGS sequence"/>
</dbReference>
<feature type="signal peptide" evidence="10">
    <location>
        <begin position="1"/>
        <end position="20"/>
    </location>
</feature>
<dbReference type="InterPro" id="IPR049278">
    <property type="entry name" value="MS_channel_C"/>
</dbReference>
<dbReference type="InterPro" id="IPR010920">
    <property type="entry name" value="LSM_dom_sf"/>
</dbReference>
<dbReference type="InterPro" id="IPR006685">
    <property type="entry name" value="MscS_channel_2nd"/>
</dbReference>
<dbReference type="OrthoDB" id="9809206at2"/>
<gene>
    <name evidence="13" type="ORF">TSACC_22613</name>
</gene>
<dbReference type="SUPFAM" id="SSF50182">
    <property type="entry name" value="Sm-like ribonucleoproteins"/>
    <property type="match status" value="1"/>
</dbReference>
<sequence>MKRSLLLVCSLLYGALLAVADTVPAEPSPTPSAAEKKDWLADQLESARQRESALNERNLSEALQKNGLPADQASDFLAAANEAVRNYQTASDTLTSIQNNERALQALQTEPPPKAPTNDQESDAMREKINTLRQQIQTEETQVQLDQSVLARSQTRLDSAEQDLRRIQQEADAVTDPAQKQRSVLQVQLAQLRREAAASAAFLADWRVTLDQIDRSIVSLNLARTEKALAAAGQDTVFNRQRAESALARIDQIQNSTRDRIEATRRIAAGLNDTITNLGKQVEEAKKAGREKEAIALAARQTIVTDAASVANKIIQTEEGILTEWTKIQAIWKLTLAAIEKPESASYESIKTQSAQALSDIEPWREQLRRSLQDTQRRLEEAQAETPARDAELRKHQEARLDALRKRVTQLSELVPTVDSVIALQQQMISESRERLASQSIAEKAALSAENLGNLIKDGWNKELFVTTDKITDSSGNVTTRQHAVSLGKLLSALVWLILAFALSKVVSRTVCNRIQTRFSLDPVRVSALEKALFTAILAVAILTILNWLNIPLTAFAFMGGALAIGIGFGAQTLVNNFISGLILLAERRIKVGDTIEVDGHTGSVLNLGTRCSRILKGNGAEVLVPNSYLLEKNVVNWTLTHYRHSFDFAVGLSYGTDITKAVALLRQAVEAEPKVLKTPAPVVFFEEFGSQALIFRMSYWVDLRGTDNRVVGSNIRTRIAQLCQEQDIQISAPNQDLRLHTPDAIRVQMIPHDSE</sequence>
<keyword evidence="10" id="KW-0732">Signal</keyword>
<dbReference type="Gene3D" id="2.30.30.60">
    <property type="match status" value="1"/>
</dbReference>
<dbReference type="Pfam" id="PF21082">
    <property type="entry name" value="MS_channel_3rd"/>
    <property type="match status" value="1"/>
</dbReference>
<evidence type="ECO:0000256" key="1">
    <source>
        <dbReference type="ARBA" id="ARBA00004651"/>
    </source>
</evidence>
<keyword evidence="14" id="KW-1185">Reference proteome</keyword>
<evidence type="ECO:0000313" key="14">
    <source>
        <dbReference type="Proteomes" id="UP000076023"/>
    </source>
</evidence>
<dbReference type="RefSeq" id="WP_075079840.1">
    <property type="nucleotide sequence ID" value="NZ_BDCO01000002.1"/>
</dbReference>
<dbReference type="SUPFAM" id="SSF82689">
    <property type="entry name" value="Mechanosensitive channel protein MscS (YggB), C-terminal domain"/>
    <property type="match status" value="1"/>
</dbReference>
<keyword evidence="5 9" id="KW-1133">Transmembrane helix</keyword>
<keyword evidence="7" id="KW-0175">Coiled coil</keyword>
<comment type="subcellular location">
    <subcellularLocation>
        <location evidence="1">Cell membrane</location>
        <topology evidence="1">Multi-pass membrane protein</topology>
    </subcellularLocation>
</comment>
<evidence type="ECO:0000256" key="4">
    <source>
        <dbReference type="ARBA" id="ARBA00022692"/>
    </source>
</evidence>
<dbReference type="GO" id="GO:0008381">
    <property type="term" value="F:mechanosensitive monoatomic ion channel activity"/>
    <property type="evidence" value="ECO:0007669"/>
    <property type="project" value="UniProtKB-ARBA"/>
</dbReference>
<comment type="caution">
    <text evidence="13">The sequence shown here is derived from an EMBL/GenBank/DDBJ whole genome shotgun (WGS) entry which is preliminary data.</text>
</comment>
<feature type="coiled-coil region" evidence="7">
    <location>
        <begin position="122"/>
        <end position="170"/>
    </location>
</feature>
<dbReference type="InterPro" id="IPR011014">
    <property type="entry name" value="MscS_channel_TM-2"/>
</dbReference>
<evidence type="ECO:0000256" key="8">
    <source>
        <dbReference type="SAM" id="MobiDB-lite"/>
    </source>
</evidence>
<organism evidence="13 14">
    <name type="scientific">Terrimicrobium sacchariphilum</name>
    <dbReference type="NCBI Taxonomy" id="690879"/>
    <lineage>
        <taxon>Bacteria</taxon>
        <taxon>Pseudomonadati</taxon>
        <taxon>Verrucomicrobiota</taxon>
        <taxon>Terrimicrobiia</taxon>
        <taxon>Terrimicrobiales</taxon>
        <taxon>Terrimicrobiaceae</taxon>
        <taxon>Terrimicrobium</taxon>
    </lineage>
</organism>
<dbReference type="EMBL" id="BDCO01000002">
    <property type="protein sequence ID" value="GAT34189.1"/>
    <property type="molecule type" value="Genomic_DNA"/>
</dbReference>
<feature type="domain" description="Mechanosensitive ion channel MscS" evidence="11">
    <location>
        <begin position="573"/>
        <end position="639"/>
    </location>
</feature>
<evidence type="ECO:0000259" key="12">
    <source>
        <dbReference type="Pfam" id="PF21082"/>
    </source>
</evidence>
<dbReference type="InterPro" id="IPR023408">
    <property type="entry name" value="MscS_beta-dom_sf"/>
</dbReference>
<feature type="domain" description="Mechanosensitive ion channel MscS C-terminal" evidence="12">
    <location>
        <begin position="648"/>
        <end position="731"/>
    </location>
</feature>
<dbReference type="Gene3D" id="1.10.287.1260">
    <property type="match status" value="1"/>
</dbReference>
<proteinExistence type="inferred from homology"/>
<dbReference type="PANTHER" id="PTHR30347">
    <property type="entry name" value="POTASSIUM CHANNEL RELATED"/>
    <property type="match status" value="1"/>
</dbReference>
<dbReference type="Gene3D" id="3.30.70.100">
    <property type="match status" value="1"/>
</dbReference>
<dbReference type="InterPro" id="IPR011066">
    <property type="entry name" value="MscS_channel_C_sf"/>
</dbReference>
<reference evidence="14" key="1">
    <citation type="journal article" date="2017" name="Genome Announc.">
        <title>Draft Genome Sequence of Terrimicrobium sacchariphilum NM-5T, a Facultative Anaerobic Soil Bacterium of the Class Spartobacteria.</title>
        <authorList>
            <person name="Qiu Y.L."/>
            <person name="Tourlousse D.M."/>
            <person name="Matsuura N."/>
            <person name="Ohashi A."/>
            <person name="Sekiguchi Y."/>
        </authorList>
    </citation>
    <scope>NUCLEOTIDE SEQUENCE [LARGE SCALE GENOMIC DNA]</scope>
    <source>
        <strain evidence="14">NM-5</strain>
    </source>
</reference>
<evidence type="ECO:0000256" key="10">
    <source>
        <dbReference type="SAM" id="SignalP"/>
    </source>
</evidence>
<evidence type="ECO:0000256" key="7">
    <source>
        <dbReference type="SAM" id="Coils"/>
    </source>
</evidence>
<comment type="similarity">
    <text evidence="2">Belongs to the MscS (TC 1.A.23) family.</text>
</comment>
<feature type="transmembrane region" description="Helical" evidence="9">
    <location>
        <begin position="528"/>
        <end position="549"/>
    </location>
</feature>
<dbReference type="STRING" id="690879.TSACC_22613"/>
<evidence type="ECO:0000256" key="5">
    <source>
        <dbReference type="ARBA" id="ARBA00022989"/>
    </source>
</evidence>
<evidence type="ECO:0000256" key="6">
    <source>
        <dbReference type="ARBA" id="ARBA00023136"/>
    </source>
</evidence>
<evidence type="ECO:0000313" key="13">
    <source>
        <dbReference type="EMBL" id="GAT34189.1"/>
    </source>
</evidence>
<dbReference type="InterPro" id="IPR052702">
    <property type="entry name" value="MscS-like_channel"/>
</dbReference>
<accession>A0A146G923</accession>
<dbReference type="InParanoid" id="A0A146G923"/>
<evidence type="ECO:0000256" key="9">
    <source>
        <dbReference type="SAM" id="Phobius"/>
    </source>
</evidence>
<keyword evidence="3" id="KW-1003">Cell membrane</keyword>
<dbReference type="PANTHER" id="PTHR30347:SF1">
    <property type="entry name" value="MECHANOSENSITIVE CHANNEL MSCK"/>
    <property type="match status" value="1"/>
</dbReference>
<keyword evidence="6 9" id="KW-0472">Membrane</keyword>
<feature type="transmembrane region" description="Helical" evidence="9">
    <location>
        <begin position="490"/>
        <end position="507"/>
    </location>
</feature>
<feature type="chain" id="PRO_5007524589" evidence="10">
    <location>
        <begin position="21"/>
        <end position="756"/>
    </location>
</feature>
<keyword evidence="4 9" id="KW-0812">Transmembrane</keyword>
<protein>
    <submittedName>
        <fullName evidence="13">Mechanosensitive ion channel</fullName>
    </submittedName>
</protein>
<dbReference type="SUPFAM" id="SSF82861">
    <property type="entry name" value="Mechanosensitive channel protein MscS (YggB), transmembrane region"/>
    <property type="match status" value="1"/>
</dbReference>
<dbReference type="Pfam" id="PF00924">
    <property type="entry name" value="MS_channel_2nd"/>
    <property type="match status" value="1"/>
</dbReference>
<dbReference type="GO" id="GO:0005886">
    <property type="term" value="C:plasma membrane"/>
    <property type="evidence" value="ECO:0007669"/>
    <property type="project" value="UniProtKB-SubCell"/>
</dbReference>
<evidence type="ECO:0000256" key="2">
    <source>
        <dbReference type="ARBA" id="ARBA00008017"/>
    </source>
</evidence>
<feature type="region of interest" description="Disordered" evidence="8">
    <location>
        <begin position="372"/>
        <end position="392"/>
    </location>
</feature>
<feature type="transmembrane region" description="Helical" evidence="9">
    <location>
        <begin position="555"/>
        <end position="579"/>
    </location>
</feature>
<name>A0A146G923_TERSA</name>
<dbReference type="AlphaFoldDB" id="A0A146G923"/>
<evidence type="ECO:0000256" key="3">
    <source>
        <dbReference type="ARBA" id="ARBA00022475"/>
    </source>
</evidence>